<dbReference type="PANTHER" id="PTHR43782">
    <property type="entry name" value="ARGINASE"/>
    <property type="match status" value="1"/>
</dbReference>
<evidence type="ECO:0000313" key="5">
    <source>
        <dbReference type="EMBL" id="MBP1851906.1"/>
    </source>
</evidence>
<dbReference type="CDD" id="cd09999">
    <property type="entry name" value="Arginase-like_1"/>
    <property type="match status" value="1"/>
</dbReference>
<keyword evidence="2 5" id="KW-0378">Hydrolase</keyword>
<dbReference type="GO" id="GO:0004053">
    <property type="term" value="F:arginase activity"/>
    <property type="evidence" value="ECO:0007669"/>
    <property type="project" value="UniProtKB-EC"/>
</dbReference>
<accession>A0ABS4E1U1</accession>
<proteinExistence type="inferred from homology"/>
<dbReference type="Proteomes" id="UP000759443">
    <property type="component" value="Unassembled WGS sequence"/>
</dbReference>
<dbReference type="Gene3D" id="3.40.800.10">
    <property type="entry name" value="Ureohydrolase domain"/>
    <property type="match status" value="1"/>
</dbReference>
<organism evidence="5 6">
    <name type="scientific">Rhizobium halophytocola</name>
    <dbReference type="NCBI Taxonomy" id="735519"/>
    <lineage>
        <taxon>Bacteria</taxon>
        <taxon>Pseudomonadati</taxon>
        <taxon>Pseudomonadota</taxon>
        <taxon>Alphaproteobacteria</taxon>
        <taxon>Hyphomicrobiales</taxon>
        <taxon>Rhizobiaceae</taxon>
        <taxon>Rhizobium/Agrobacterium group</taxon>
        <taxon>Rhizobium</taxon>
    </lineage>
</organism>
<evidence type="ECO:0000256" key="1">
    <source>
        <dbReference type="ARBA" id="ARBA00022723"/>
    </source>
</evidence>
<comment type="similarity">
    <text evidence="4">Belongs to the arginase family.</text>
</comment>
<dbReference type="InterPro" id="IPR023696">
    <property type="entry name" value="Ureohydrolase_dom_sf"/>
</dbReference>
<dbReference type="SUPFAM" id="SSF52768">
    <property type="entry name" value="Arginase/deacetylase"/>
    <property type="match status" value="1"/>
</dbReference>
<reference evidence="5 6" key="1">
    <citation type="submission" date="2021-03" db="EMBL/GenBank/DDBJ databases">
        <title>Genomic Encyclopedia of Type Strains, Phase IV (KMG-IV): sequencing the most valuable type-strain genomes for metagenomic binning, comparative biology and taxonomic classification.</title>
        <authorList>
            <person name="Goeker M."/>
        </authorList>
    </citation>
    <scope>NUCLEOTIDE SEQUENCE [LARGE SCALE GENOMIC DNA]</scope>
    <source>
        <strain evidence="5 6">DSM 21600</strain>
    </source>
</reference>
<gene>
    <name evidence="5" type="ORF">J2Z17_003358</name>
</gene>
<dbReference type="InterPro" id="IPR006035">
    <property type="entry name" value="Ureohydrolase"/>
</dbReference>
<dbReference type="Pfam" id="PF00491">
    <property type="entry name" value="Arginase"/>
    <property type="match status" value="1"/>
</dbReference>
<dbReference type="RefSeq" id="WP_209946750.1">
    <property type="nucleotide sequence ID" value="NZ_JAGGJU010000009.1"/>
</dbReference>
<dbReference type="PANTHER" id="PTHR43782:SF3">
    <property type="entry name" value="ARGINASE"/>
    <property type="match status" value="1"/>
</dbReference>
<keyword evidence="3" id="KW-0464">Manganese</keyword>
<evidence type="ECO:0000256" key="4">
    <source>
        <dbReference type="PROSITE-ProRule" id="PRU00742"/>
    </source>
</evidence>
<name>A0ABS4E1U1_9HYPH</name>
<dbReference type="EMBL" id="JAGGJU010000009">
    <property type="protein sequence ID" value="MBP1851906.1"/>
    <property type="molecule type" value="Genomic_DNA"/>
</dbReference>
<protein>
    <submittedName>
        <fullName evidence="5">Arginase</fullName>
        <ecNumber evidence="5">3.5.3.1</ecNumber>
    </submittedName>
</protein>
<evidence type="ECO:0000313" key="6">
    <source>
        <dbReference type="Proteomes" id="UP000759443"/>
    </source>
</evidence>
<dbReference type="EC" id="3.5.3.1" evidence="5"/>
<dbReference type="PROSITE" id="PS51409">
    <property type="entry name" value="ARGINASE_2"/>
    <property type="match status" value="1"/>
</dbReference>
<keyword evidence="1" id="KW-0479">Metal-binding</keyword>
<comment type="caution">
    <text evidence="5">The sequence shown here is derived from an EMBL/GenBank/DDBJ whole genome shotgun (WGS) entry which is preliminary data.</text>
</comment>
<sequence>MASPSKTLRLLMPQWQGGNNGVYHLGARLLAWLAPQGDFDFAEVPVATPTDAALEIEDGVLGKSAILAQNRAARDIIQAAAPDRIVTFGGDCSVSLAPFAYLAARYAGDVAVLWIDAHFDLTSSEVSTHAHGYPMLNLLGKGDAAFAAFATAPIPADRLAYIGIDKATVSERSRAAVEAIKPKVFAPEELTERFCEVTDWIRSTGASRLLVHFDLDVLEPSHFRAQLFSNPEGLAEQFQASPRGKMTLETVVSLIAAVGEVSDIVALTIAEHLPWDAENLRKALSRLPILASPA</sequence>
<keyword evidence="6" id="KW-1185">Reference proteome</keyword>
<evidence type="ECO:0000256" key="2">
    <source>
        <dbReference type="ARBA" id="ARBA00022801"/>
    </source>
</evidence>
<evidence type="ECO:0000256" key="3">
    <source>
        <dbReference type="ARBA" id="ARBA00023211"/>
    </source>
</evidence>